<feature type="compositionally biased region" description="Low complexity" evidence="1">
    <location>
        <begin position="46"/>
        <end position="59"/>
    </location>
</feature>
<dbReference type="RefSeq" id="WP_169927934.1">
    <property type="nucleotide sequence ID" value="NZ_CP012333.1"/>
</dbReference>
<sequence length="421" mass="45178">MKSMRWWGLFACALVPMIACAESDENAVDVTPPPVEDHDGGRTEQAAPDASADVAAPSDGEAPSSCTSDGFCRTSLPEHRVLRGVWGDGNGVVWAVGFEALGSDPSGLPESVQGNVLRWDGAAWSVVFTTPGALYAVWGSSPTDLWIGGEDGLFHGEGPSSAAITWTASPQNDGVIPVRSIWGSGPRDVWAVGSHADYDVWPFVYRSRVLHYSGPSTNPEQAWSLDPVSDRDYLFDNVWGTRQGEVWIGGDQWETYPFPPALVLHKPQGGDAGGGDAGGGDGWTAVALAPDSDDDVVYGITGGTVLGDDLCVLGWLALSQSGSVWTGKSDGNGQSTWKGDTSSRLPFFHFAAWGTSTDDFYVAGQYGRLRHFHGARWEYPRISVDGLPITNDFYSMWGLAGEDLWLVGDNVAIRKQLRSFK</sequence>
<protein>
    <recommendedName>
        <fullName evidence="5">Type IV fimbrial biogenesis protein PilY1</fullName>
    </recommendedName>
</protein>
<dbReference type="Proteomes" id="UP000064967">
    <property type="component" value="Chromosome"/>
</dbReference>
<gene>
    <name evidence="3" type="ORF">AKJ09_06168</name>
</gene>
<evidence type="ECO:0000256" key="2">
    <source>
        <dbReference type="SAM" id="SignalP"/>
    </source>
</evidence>
<accession>A0A0K1Q292</accession>
<dbReference type="EMBL" id="CP012333">
    <property type="protein sequence ID" value="AKU99504.1"/>
    <property type="molecule type" value="Genomic_DNA"/>
</dbReference>
<feature type="signal peptide" evidence="2">
    <location>
        <begin position="1"/>
        <end position="21"/>
    </location>
</feature>
<reference evidence="3 4" key="1">
    <citation type="submission" date="2015-08" db="EMBL/GenBank/DDBJ databases">
        <authorList>
            <person name="Babu N.S."/>
            <person name="Beckwith C.J."/>
            <person name="Beseler K.G."/>
            <person name="Brison A."/>
            <person name="Carone J.V."/>
            <person name="Caskin T.P."/>
            <person name="Diamond M."/>
            <person name="Durham M.E."/>
            <person name="Foxe J.M."/>
            <person name="Go M."/>
            <person name="Henderson B.A."/>
            <person name="Jones I.B."/>
            <person name="McGettigan J.A."/>
            <person name="Micheletti S.J."/>
            <person name="Nasrallah M.E."/>
            <person name="Ortiz D."/>
            <person name="Piller C.R."/>
            <person name="Privatt S.R."/>
            <person name="Schneider S.L."/>
            <person name="Sharp S."/>
            <person name="Smith T.C."/>
            <person name="Stanton J.D."/>
            <person name="Ullery H.E."/>
            <person name="Wilson R.J."/>
            <person name="Serrano M.G."/>
            <person name="Buck G."/>
            <person name="Lee V."/>
            <person name="Wang Y."/>
            <person name="Carvalho R."/>
            <person name="Voegtly L."/>
            <person name="Shi R."/>
            <person name="Duckworth R."/>
            <person name="Johnson A."/>
            <person name="Loviza R."/>
            <person name="Walstead R."/>
            <person name="Shah Z."/>
            <person name="Kiflezghi M."/>
            <person name="Wade K."/>
            <person name="Ball S.L."/>
            <person name="Bradley K.W."/>
            <person name="Asai D.J."/>
            <person name="Bowman C.A."/>
            <person name="Russell D.A."/>
            <person name="Pope W.H."/>
            <person name="Jacobs-Sera D."/>
            <person name="Hendrix R.W."/>
            <person name="Hatfull G.F."/>
        </authorList>
    </citation>
    <scope>NUCLEOTIDE SEQUENCE [LARGE SCALE GENOMIC DNA]</scope>
    <source>
        <strain evidence="3 4">DSM 27648</strain>
    </source>
</reference>
<evidence type="ECO:0000256" key="1">
    <source>
        <dbReference type="SAM" id="MobiDB-lite"/>
    </source>
</evidence>
<dbReference type="STRING" id="1391654.AKJ09_06168"/>
<evidence type="ECO:0008006" key="5">
    <source>
        <dbReference type="Google" id="ProtNLM"/>
    </source>
</evidence>
<keyword evidence="4" id="KW-1185">Reference proteome</keyword>
<dbReference type="AlphaFoldDB" id="A0A0K1Q292"/>
<evidence type="ECO:0000313" key="4">
    <source>
        <dbReference type="Proteomes" id="UP000064967"/>
    </source>
</evidence>
<organism evidence="3 4">
    <name type="scientific">Labilithrix luteola</name>
    <dbReference type="NCBI Taxonomy" id="1391654"/>
    <lineage>
        <taxon>Bacteria</taxon>
        <taxon>Pseudomonadati</taxon>
        <taxon>Myxococcota</taxon>
        <taxon>Polyangia</taxon>
        <taxon>Polyangiales</taxon>
        <taxon>Labilitrichaceae</taxon>
        <taxon>Labilithrix</taxon>
    </lineage>
</organism>
<feature type="region of interest" description="Disordered" evidence="1">
    <location>
        <begin position="28"/>
        <end position="69"/>
    </location>
</feature>
<name>A0A0K1Q292_9BACT</name>
<dbReference type="KEGG" id="llu:AKJ09_06168"/>
<keyword evidence="2" id="KW-0732">Signal</keyword>
<evidence type="ECO:0000313" key="3">
    <source>
        <dbReference type="EMBL" id="AKU99504.1"/>
    </source>
</evidence>
<feature type="chain" id="PRO_5005466991" description="Type IV fimbrial biogenesis protein PilY1" evidence="2">
    <location>
        <begin position="22"/>
        <end position="421"/>
    </location>
</feature>
<proteinExistence type="predicted"/>